<dbReference type="EMBL" id="JAIHOM010000181">
    <property type="protein sequence ID" value="MCW6038803.1"/>
    <property type="molecule type" value="Genomic_DNA"/>
</dbReference>
<keyword evidence="3" id="KW-1185">Reference proteome</keyword>
<feature type="transmembrane region" description="Helical" evidence="1">
    <location>
        <begin position="331"/>
        <end position="351"/>
    </location>
</feature>
<evidence type="ECO:0008006" key="4">
    <source>
        <dbReference type="Google" id="ProtNLM"/>
    </source>
</evidence>
<name>A0ABT3LBC5_9CYAN</name>
<dbReference type="Proteomes" id="UP001526426">
    <property type="component" value="Unassembled WGS sequence"/>
</dbReference>
<feature type="transmembrane region" description="Helical" evidence="1">
    <location>
        <begin position="105"/>
        <end position="132"/>
    </location>
</feature>
<feature type="transmembrane region" description="Helical" evidence="1">
    <location>
        <begin position="289"/>
        <end position="315"/>
    </location>
</feature>
<evidence type="ECO:0000313" key="2">
    <source>
        <dbReference type="EMBL" id="MCW6038803.1"/>
    </source>
</evidence>
<comment type="caution">
    <text evidence="2">The sequence shown here is derived from an EMBL/GenBank/DDBJ whole genome shotgun (WGS) entry which is preliminary data.</text>
</comment>
<feature type="transmembrane region" description="Helical" evidence="1">
    <location>
        <begin position="163"/>
        <end position="181"/>
    </location>
</feature>
<feature type="transmembrane region" description="Helical" evidence="1">
    <location>
        <begin position="139"/>
        <end position="157"/>
    </location>
</feature>
<reference evidence="2 3" key="1">
    <citation type="submission" date="2021-08" db="EMBL/GenBank/DDBJ databases">
        <title>Draft genome sequence of Spirulina subsalsa with high tolerance to salinity and hype-accumulation of phycocyanin.</title>
        <authorList>
            <person name="Pei H."/>
            <person name="Jiang L."/>
        </authorList>
    </citation>
    <scope>NUCLEOTIDE SEQUENCE [LARGE SCALE GENOMIC DNA]</scope>
    <source>
        <strain evidence="2 3">FACHB-351</strain>
    </source>
</reference>
<protein>
    <recommendedName>
        <fullName evidence="4">Glycosyltransferase RgtA/B/C/D-like domain-containing protein</fullName>
    </recommendedName>
</protein>
<dbReference type="RefSeq" id="WP_265266729.1">
    <property type="nucleotide sequence ID" value="NZ_JAIHOM010000181.1"/>
</dbReference>
<evidence type="ECO:0000313" key="3">
    <source>
        <dbReference type="Proteomes" id="UP001526426"/>
    </source>
</evidence>
<evidence type="ECO:0000256" key="1">
    <source>
        <dbReference type="SAM" id="Phobius"/>
    </source>
</evidence>
<proteinExistence type="predicted"/>
<gene>
    <name evidence="2" type="ORF">K4A83_21390</name>
</gene>
<feature type="transmembrane region" description="Helical" evidence="1">
    <location>
        <begin position="408"/>
        <end position="425"/>
    </location>
</feature>
<feature type="transmembrane region" description="Helical" evidence="1">
    <location>
        <begin position="193"/>
        <end position="222"/>
    </location>
</feature>
<feature type="transmembrane region" description="Helical" evidence="1">
    <location>
        <begin position="228"/>
        <end position="249"/>
    </location>
</feature>
<keyword evidence="1" id="KW-0812">Transmembrane</keyword>
<feature type="transmembrane region" description="Helical" evidence="1">
    <location>
        <begin position="381"/>
        <end position="399"/>
    </location>
</feature>
<keyword evidence="1" id="KW-1133">Transmembrane helix</keyword>
<sequence length="472" mass="54711">MKNFPVGRLFFTSWLVYLFHFRHLAAGSDRFVLLVRAIVEQRTFRLDAYQTSPFFGDVVMSGGHYYSNINPGTAWLGVPFWAIANFFYQNIPPASPFRREEIHHFLAHFITTACTSSLLSALAGVFLGLWAYQRSKSQWRGILTVFLYNFCSIAFFYSTRLSQNILIASLSIFVFVLLFKPQILRIKSYKTQLFLIGFILAYGLVIDLTIVPLAGVVLILLFWQNRTYWLVLRYFLFGTIAPVLLLLLYQYLCFGNPFLSASNVFLAQEAIPEPSVSLALQIFQRSRSLFTYLFSPQAGLFIYMPYFTLAMVYLLHHNHQRLYFKHNEKRYIFGVFIAYSFFLLALPASYLQYTLFGCRYIIPLVPLLCLTFALHFRPPHYHLGIALIALGFLINLAGAQQGYDTDNIIIYTLIYIFRGAWFPLLDWLQTGLPEDFNTLPSVLNPSGIVFLLLLFLMVIWWSYFCPYPKSRE</sequence>
<accession>A0ABT3LBC5</accession>
<keyword evidence="1" id="KW-0472">Membrane</keyword>
<organism evidence="2 3">
    <name type="scientific">Spirulina subsalsa FACHB-351</name>
    <dbReference type="NCBI Taxonomy" id="234711"/>
    <lineage>
        <taxon>Bacteria</taxon>
        <taxon>Bacillati</taxon>
        <taxon>Cyanobacteriota</taxon>
        <taxon>Cyanophyceae</taxon>
        <taxon>Spirulinales</taxon>
        <taxon>Spirulinaceae</taxon>
        <taxon>Spirulina</taxon>
    </lineage>
</organism>
<feature type="transmembrane region" description="Helical" evidence="1">
    <location>
        <begin position="445"/>
        <end position="464"/>
    </location>
</feature>